<feature type="domain" description="Calcineurin-like phosphoesterase" evidence="7">
    <location>
        <begin position="8"/>
        <end position="212"/>
    </location>
</feature>
<dbReference type="GO" id="GO:0009245">
    <property type="term" value="P:lipid A biosynthetic process"/>
    <property type="evidence" value="ECO:0007669"/>
    <property type="project" value="TreeGrafter"/>
</dbReference>
<dbReference type="CDD" id="cd07398">
    <property type="entry name" value="MPP_YbbF-LpxH"/>
    <property type="match status" value="1"/>
</dbReference>
<evidence type="ECO:0000313" key="8">
    <source>
        <dbReference type="EMBL" id="MBO8429620.1"/>
    </source>
</evidence>
<proteinExistence type="predicted"/>
<dbReference type="AlphaFoldDB" id="A0A9D9GWG5"/>
<dbReference type="Pfam" id="PF00149">
    <property type="entry name" value="Metallophos"/>
    <property type="match status" value="1"/>
</dbReference>
<evidence type="ECO:0000256" key="4">
    <source>
        <dbReference type="ARBA" id="ARBA00022801"/>
    </source>
</evidence>
<gene>
    <name evidence="8" type="ORF">IAC68_06800</name>
</gene>
<dbReference type="GO" id="GO:0008758">
    <property type="term" value="F:UDP-2,3-diacylglucosamine hydrolase activity"/>
    <property type="evidence" value="ECO:0007669"/>
    <property type="project" value="TreeGrafter"/>
</dbReference>
<dbReference type="PANTHER" id="PTHR34990">
    <property type="entry name" value="UDP-2,3-DIACYLGLUCOSAMINE HYDROLASE-RELATED"/>
    <property type="match status" value="1"/>
</dbReference>
<evidence type="ECO:0000259" key="7">
    <source>
        <dbReference type="Pfam" id="PF00149"/>
    </source>
</evidence>
<dbReference type="Gene3D" id="3.60.21.10">
    <property type="match status" value="1"/>
</dbReference>
<dbReference type="SUPFAM" id="SSF56300">
    <property type="entry name" value="Metallo-dependent phosphatases"/>
    <property type="match status" value="1"/>
</dbReference>
<accession>A0A9D9GWG5</accession>
<protein>
    <submittedName>
        <fullName evidence="8">UDP-2,3-diacylglucosamine diphosphatase</fullName>
    </submittedName>
</protein>
<dbReference type="InterPro" id="IPR043461">
    <property type="entry name" value="LpxH-like"/>
</dbReference>
<reference evidence="8" key="1">
    <citation type="submission" date="2020-10" db="EMBL/GenBank/DDBJ databases">
        <authorList>
            <person name="Gilroy R."/>
        </authorList>
    </citation>
    <scope>NUCLEOTIDE SEQUENCE</scope>
    <source>
        <strain evidence="8">15467</strain>
    </source>
</reference>
<keyword evidence="5" id="KW-0472">Membrane</keyword>
<dbReference type="EMBL" id="JADINB010000143">
    <property type="protein sequence ID" value="MBO8429620.1"/>
    <property type="molecule type" value="Genomic_DNA"/>
</dbReference>
<evidence type="ECO:0000256" key="6">
    <source>
        <dbReference type="ARBA" id="ARBA00023211"/>
    </source>
</evidence>
<dbReference type="GO" id="GO:0016020">
    <property type="term" value="C:membrane"/>
    <property type="evidence" value="ECO:0007669"/>
    <property type="project" value="GOC"/>
</dbReference>
<keyword evidence="6" id="KW-0464">Manganese</keyword>
<evidence type="ECO:0000313" key="9">
    <source>
        <dbReference type="Proteomes" id="UP000823635"/>
    </source>
</evidence>
<keyword evidence="2" id="KW-0997">Cell inner membrane</keyword>
<keyword evidence="4" id="KW-0378">Hydrolase</keyword>
<dbReference type="Proteomes" id="UP000823635">
    <property type="component" value="Unassembled WGS sequence"/>
</dbReference>
<organism evidence="8 9">
    <name type="scientific">Candidatus Egerieousia excrementavium</name>
    <dbReference type="NCBI Taxonomy" id="2840778"/>
    <lineage>
        <taxon>Bacteria</taxon>
        <taxon>Pseudomonadati</taxon>
        <taxon>Bacteroidota</taxon>
        <taxon>Bacteroidia</taxon>
        <taxon>Bacteroidales</taxon>
        <taxon>Candidatus Egerieousia</taxon>
    </lineage>
</organism>
<name>A0A9D9GWG5_9BACT</name>
<reference evidence="8" key="2">
    <citation type="journal article" date="2021" name="PeerJ">
        <title>Extensive microbial diversity within the chicken gut microbiome revealed by metagenomics and culture.</title>
        <authorList>
            <person name="Gilroy R."/>
            <person name="Ravi A."/>
            <person name="Getino M."/>
            <person name="Pursley I."/>
            <person name="Horton D.L."/>
            <person name="Alikhan N.F."/>
            <person name="Baker D."/>
            <person name="Gharbi K."/>
            <person name="Hall N."/>
            <person name="Watson M."/>
            <person name="Adriaenssens E.M."/>
            <person name="Foster-Nyarko E."/>
            <person name="Jarju S."/>
            <person name="Secka A."/>
            <person name="Antonio M."/>
            <person name="Oren A."/>
            <person name="Chaudhuri R.R."/>
            <person name="La Ragione R."/>
            <person name="Hildebrand F."/>
            <person name="Pallen M.J."/>
        </authorList>
    </citation>
    <scope>NUCLEOTIDE SEQUENCE</scope>
    <source>
        <strain evidence="8">15467</strain>
    </source>
</reference>
<evidence type="ECO:0000256" key="5">
    <source>
        <dbReference type="ARBA" id="ARBA00023136"/>
    </source>
</evidence>
<sequence>MDRRELYYFISDTHLGLRYGDFQAREKVFASFLQQIPKDAKAVYLLGDIFDFWYEYKDVIPRGYTRTLGALAALADAGVEVHFFNGNHDIWTYGYFEQELGFVMERRQPAVVRLCGKNFCLAHGDALAEGDRGYRVLKSVFTCRFLQKLFSCMHPRWAFKFGYGWSRHNRLAKGINYKFREEDEPIVKFSEQFQLSQPAGDKIDYFIFGHYHFDLDMELKNGGHLFLLGEGINRFDYLLFDGQRLRKLYYSQKME</sequence>
<comment type="caution">
    <text evidence="8">The sequence shown here is derived from an EMBL/GenBank/DDBJ whole genome shotgun (WGS) entry which is preliminary data.</text>
</comment>
<dbReference type="InterPro" id="IPR004843">
    <property type="entry name" value="Calcineurin-like_PHP"/>
</dbReference>
<evidence type="ECO:0000256" key="1">
    <source>
        <dbReference type="ARBA" id="ARBA00022475"/>
    </source>
</evidence>
<dbReference type="PANTHER" id="PTHR34990:SF1">
    <property type="entry name" value="UDP-2,3-DIACYLGLUCOSAMINE HYDROLASE"/>
    <property type="match status" value="1"/>
</dbReference>
<evidence type="ECO:0000256" key="3">
    <source>
        <dbReference type="ARBA" id="ARBA00022723"/>
    </source>
</evidence>
<evidence type="ECO:0000256" key="2">
    <source>
        <dbReference type="ARBA" id="ARBA00022519"/>
    </source>
</evidence>
<keyword evidence="3" id="KW-0479">Metal-binding</keyword>
<keyword evidence="1" id="KW-1003">Cell membrane</keyword>
<dbReference type="GO" id="GO:0046872">
    <property type="term" value="F:metal ion binding"/>
    <property type="evidence" value="ECO:0007669"/>
    <property type="project" value="UniProtKB-KW"/>
</dbReference>
<dbReference type="InterPro" id="IPR029052">
    <property type="entry name" value="Metallo-depent_PP-like"/>
</dbReference>